<feature type="transmembrane region" description="Helical" evidence="1">
    <location>
        <begin position="76"/>
        <end position="92"/>
    </location>
</feature>
<protein>
    <submittedName>
        <fullName evidence="2">Uncharacterized protein</fullName>
    </submittedName>
</protein>
<evidence type="ECO:0000313" key="3">
    <source>
        <dbReference type="Proteomes" id="UP001331761"/>
    </source>
</evidence>
<gene>
    <name evidence="2" type="ORF">GCK32_012953</name>
</gene>
<reference evidence="2 3" key="1">
    <citation type="submission" date="2019-10" db="EMBL/GenBank/DDBJ databases">
        <title>Assembly and Annotation for the nematode Trichostrongylus colubriformis.</title>
        <authorList>
            <person name="Martin J."/>
        </authorList>
    </citation>
    <scope>NUCLEOTIDE SEQUENCE [LARGE SCALE GENOMIC DNA]</scope>
    <source>
        <strain evidence="2">G859</strain>
        <tissue evidence="2">Whole worm</tissue>
    </source>
</reference>
<comment type="caution">
    <text evidence="2">The sequence shown here is derived from an EMBL/GenBank/DDBJ whole genome shotgun (WGS) entry which is preliminary data.</text>
</comment>
<name>A0AAN8G243_TRICO</name>
<dbReference type="AlphaFoldDB" id="A0AAN8G243"/>
<dbReference type="EMBL" id="WIXE01001361">
    <property type="protein sequence ID" value="KAK5985767.1"/>
    <property type="molecule type" value="Genomic_DNA"/>
</dbReference>
<evidence type="ECO:0000256" key="1">
    <source>
        <dbReference type="SAM" id="Phobius"/>
    </source>
</evidence>
<keyword evidence="1" id="KW-0472">Membrane</keyword>
<keyword evidence="1" id="KW-1133">Transmembrane helix</keyword>
<evidence type="ECO:0000313" key="2">
    <source>
        <dbReference type="EMBL" id="KAK5985767.1"/>
    </source>
</evidence>
<proteinExistence type="predicted"/>
<organism evidence="2 3">
    <name type="scientific">Trichostrongylus colubriformis</name>
    <name type="common">Black scour worm</name>
    <dbReference type="NCBI Taxonomy" id="6319"/>
    <lineage>
        <taxon>Eukaryota</taxon>
        <taxon>Metazoa</taxon>
        <taxon>Ecdysozoa</taxon>
        <taxon>Nematoda</taxon>
        <taxon>Chromadorea</taxon>
        <taxon>Rhabditida</taxon>
        <taxon>Rhabditina</taxon>
        <taxon>Rhabditomorpha</taxon>
        <taxon>Strongyloidea</taxon>
        <taxon>Trichostrongylidae</taxon>
        <taxon>Trichostrongylus</taxon>
    </lineage>
</organism>
<keyword evidence="3" id="KW-1185">Reference proteome</keyword>
<sequence>MIETARTTEITELKESSVMQSPSECMFLERCLRKKATLGQKALAGAAKAAFKAGSGVKSLTKKLKKKKSSKKSKKNLSAALPVLLLAIKWMMNFRDGFLLLSSHWGMPVNVK</sequence>
<accession>A0AAN8G243</accession>
<dbReference type="Proteomes" id="UP001331761">
    <property type="component" value="Unassembled WGS sequence"/>
</dbReference>
<keyword evidence="1" id="KW-0812">Transmembrane</keyword>